<dbReference type="AlphaFoldDB" id="A0A382L529"/>
<proteinExistence type="predicted"/>
<evidence type="ECO:0000313" key="1">
    <source>
        <dbReference type="EMBL" id="SVC30087.1"/>
    </source>
</evidence>
<dbReference type="EMBL" id="UINC01083923">
    <property type="protein sequence ID" value="SVC30087.1"/>
    <property type="molecule type" value="Genomic_DNA"/>
</dbReference>
<organism evidence="1">
    <name type="scientific">marine metagenome</name>
    <dbReference type="NCBI Taxonomy" id="408172"/>
    <lineage>
        <taxon>unclassified sequences</taxon>
        <taxon>metagenomes</taxon>
        <taxon>ecological metagenomes</taxon>
    </lineage>
</organism>
<sequence>MAFFRGEEGSVKFKNSSGTTEAVVSTTGWTLDTTKDTLDVTAHGATSRSFVGGLISASGTVDFLYTAASSNET</sequence>
<name>A0A382L529_9ZZZZ</name>
<feature type="non-terminal residue" evidence="1">
    <location>
        <position position="73"/>
    </location>
</feature>
<protein>
    <submittedName>
        <fullName evidence="1">Uncharacterized protein</fullName>
    </submittedName>
</protein>
<reference evidence="1" key="1">
    <citation type="submission" date="2018-05" db="EMBL/GenBank/DDBJ databases">
        <authorList>
            <person name="Lanie J.A."/>
            <person name="Ng W.-L."/>
            <person name="Kazmierczak K.M."/>
            <person name="Andrzejewski T.M."/>
            <person name="Davidsen T.M."/>
            <person name="Wayne K.J."/>
            <person name="Tettelin H."/>
            <person name="Glass J.I."/>
            <person name="Rusch D."/>
            <person name="Podicherti R."/>
            <person name="Tsui H.-C.T."/>
            <person name="Winkler M.E."/>
        </authorList>
    </citation>
    <scope>NUCLEOTIDE SEQUENCE</scope>
</reference>
<gene>
    <name evidence="1" type="ORF">METZ01_LOCUS282941</name>
</gene>
<accession>A0A382L529</accession>